<dbReference type="Proteomes" id="UP000186040">
    <property type="component" value="Unassembled WGS sequence"/>
</dbReference>
<evidence type="ECO:0000256" key="1">
    <source>
        <dbReference type="ARBA" id="ARBA00009174"/>
    </source>
</evidence>
<evidence type="ECO:0000256" key="2">
    <source>
        <dbReference type="ARBA" id="ARBA00023239"/>
    </source>
</evidence>
<accession>A0A1Q9LNQ8</accession>
<dbReference type="OrthoDB" id="9772788at2"/>
<dbReference type="EMBL" id="MKQR01000009">
    <property type="protein sequence ID" value="OLR93672.1"/>
    <property type="molecule type" value="Genomic_DNA"/>
</dbReference>
<evidence type="ECO:0000313" key="3">
    <source>
        <dbReference type="EMBL" id="OLR93672.1"/>
    </source>
</evidence>
<keyword evidence="2" id="KW-0456">Lyase</keyword>
<comment type="similarity">
    <text evidence="1">Belongs to the thioester dehydratase family. FabZ subfamily.</text>
</comment>
<name>A0A1Q9LNQ8_9PSEU</name>
<protein>
    <recommendedName>
        <fullName evidence="5">Beta-hydroxyacyl-ACP dehydratase</fullName>
    </recommendedName>
</protein>
<dbReference type="AlphaFoldDB" id="A0A1Q9LNQ8"/>
<dbReference type="Gene3D" id="3.10.129.10">
    <property type="entry name" value="Hotdog Thioesterase"/>
    <property type="match status" value="1"/>
</dbReference>
<gene>
    <name evidence="3" type="ORF">BJP25_15510</name>
</gene>
<comment type="caution">
    <text evidence="3">The sequence shown here is derived from an EMBL/GenBank/DDBJ whole genome shotgun (WGS) entry which is preliminary data.</text>
</comment>
<dbReference type="PANTHER" id="PTHR30272">
    <property type="entry name" value="3-HYDROXYACYL-[ACYL-CARRIER-PROTEIN] DEHYDRATASE"/>
    <property type="match status" value="1"/>
</dbReference>
<reference evidence="3 4" key="1">
    <citation type="submission" date="2016-10" db="EMBL/GenBank/DDBJ databases">
        <title>The Draft Genome Sequence of Actinokineospora bangkokensis 44EHWT reveals the biosynthetic pathway of antifungal compounds Thailandins with unusual extender unit butylmalonyl-CoA.</title>
        <authorList>
            <person name="Greule A."/>
            <person name="Intra B."/>
            <person name="Flemming S."/>
            <person name="Rommel M.G."/>
            <person name="Panbangred W."/>
            <person name="Bechthold A."/>
        </authorList>
    </citation>
    <scope>NUCLEOTIDE SEQUENCE [LARGE SCALE GENOMIC DNA]</scope>
    <source>
        <strain evidence="3 4">44EHW</strain>
    </source>
</reference>
<dbReference type="STRING" id="1193682.BJP25_15510"/>
<dbReference type="RefSeq" id="WP_075974570.1">
    <property type="nucleotide sequence ID" value="NZ_MKQR01000009.1"/>
</dbReference>
<dbReference type="GO" id="GO:0016829">
    <property type="term" value="F:lyase activity"/>
    <property type="evidence" value="ECO:0007669"/>
    <property type="project" value="UniProtKB-KW"/>
</dbReference>
<proteinExistence type="inferred from homology"/>
<dbReference type="InterPro" id="IPR013114">
    <property type="entry name" value="FabA_FabZ"/>
</dbReference>
<sequence length="154" mass="16292">MIEHSELKLLLPHRHPILQVDRVLELVPGERVVAVKAVTGSEPCFADLGAGGDHGYPVSLLLESLGQTAAVLWLRSAELAGRPTDGTLVFGAARGIEVRGPVLPGDVLRHVVEMESDKGDTALLRGETWVGERRVATVASMHVALRGAAALTPA</sequence>
<evidence type="ECO:0008006" key="5">
    <source>
        <dbReference type="Google" id="ProtNLM"/>
    </source>
</evidence>
<dbReference type="Pfam" id="PF07977">
    <property type="entry name" value="FabA"/>
    <property type="match status" value="1"/>
</dbReference>
<dbReference type="SUPFAM" id="SSF54637">
    <property type="entry name" value="Thioesterase/thiol ester dehydrase-isomerase"/>
    <property type="match status" value="1"/>
</dbReference>
<keyword evidence="4" id="KW-1185">Reference proteome</keyword>
<dbReference type="PANTHER" id="PTHR30272:SF1">
    <property type="entry name" value="3-HYDROXYACYL-[ACYL-CARRIER-PROTEIN] DEHYDRATASE"/>
    <property type="match status" value="1"/>
</dbReference>
<evidence type="ECO:0000313" key="4">
    <source>
        <dbReference type="Proteomes" id="UP000186040"/>
    </source>
</evidence>
<dbReference type="InterPro" id="IPR029069">
    <property type="entry name" value="HotDog_dom_sf"/>
</dbReference>
<organism evidence="3 4">
    <name type="scientific">Actinokineospora bangkokensis</name>
    <dbReference type="NCBI Taxonomy" id="1193682"/>
    <lineage>
        <taxon>Bacteria</taxon>
        <taxon>Bacillati</taxon>
        <taxon>Actinomycetota</taxon>
        <taxon>Actinomycetes</taxon>
        <taxon>Pseudonocardiales</taxon>
        <taxon>Pseudonocardiaceae</taxon>
        <taxon>Actinokineospora</taxon>
    </lineage>
</organism>